<accession>A0ABU2DR07</accession>
<comment type="caution">
    <text evidence="2">The sequence shown here is derived from an EMBL/GenBank/DDBJ whole genome shotgun (WGS) entry which is preliminary data.</text>
</comment>
<keyword evidence="3" id="KW-1185">Reference proteome</keyword>
<evidence type="ECO:0000313" key="3">
    <source>
        <dbReference type="Proteomes" id="UP001251870"/>
    </source>
</evidence>
<sequence>MSKQARWIVGAISAIAAATVLGISGCSTNENNASDAENTNGQSETDSESSADSGPSPMVEDFDTSMIGYRFDEWPNGEIGGNYLLVLLREPDALDVSEGDTMELDWTMSSEGAIFPNQTTAPRTVEIDDSDAQVLRDTFEGFPEHLTFEDEQGATMYVVVEPGSTNLEGVSISDDYSYTYDGGYIFAGIHLGYEANAEPGFPLNADSYPTEWLRKEPYATELRENNSVDIEDPFWDDWEYQEQITVEKIDDSAEGPDETVVTVNNVDSFSVTDPFAWNDQSLEEMNSQLENMGYEPLPER</sequence>
<dbReference type="Proteomes" id="UP001251870">
    <property type="component" value="Unassembled WGS sequence"/>
</dbReference>
<evidence type="ECO:0000256" key="1">
    <source>
        <dbReference type="SAM" id="MobiDB-lite"/>
    </source>
</evidence>
<dbReference type="EMBL" id="JAVKGR010000004">
    <property type="protein sequence ID" value="MDR8018932.1"/>
    <property type="molecule type" value="Genomic_DNA"/>
</dbReference>
<dbReference type="PROSITE" id="PS51257">
    <property type="entry name" value="PROKAR_LIPOPROTEIN"/>
    <property type="match status" value="1"/>
</dbReference>
<organism evidence="2 3">
    <name type="scientific">Nesterenkonia aerolata</name>
    <dbReference type="NCBI Taxonomy" id="3074079"/>
    <lineage>
        <taxon>Bacteria</taxon>
        <taxon>Bacillati</taxon>
        <taxon>Actinomycetota</taxon>
        <taxon>Actinomycetes</taxon>
        <taxon>Micrococcales</taxon>
        <taxon>Micrococcaceae</taxon>
        <taxon>Nesterenkonia</taxon>
    </lineage>
</organism>
<evidence type="ECO:0000313" key="2">
    <source>
        <dbReference type="EMBL" id="MDR8018932.1"/>
    </source>
</evidence>
<feature type="region of interest" description="Disordered" evidence="1">
    <location>
        <begin position="31"/>
        <end position="61"/>
    </location>
</feature>
<feature type="compositionally biased region" description="Polar residues" evidence="1">
    <location>
        <begin position="31"/>
        <end position="53"/>
    </location>
</feature>
<proteinExistence type="predicted"/>
<protein>
    <submittedName>
        <fullName evidence="2">Uncharacterized protein</fullName>
    </submittedName>
</protein>
<gene>
    <name evidence="2" type="ORF">RIL96_05065</name>
</gene>
<dbReference type="RefSeq" id="WP_310547930.1">
    <property type="nucleotide sequence ID" value="NZ_JAVKGR010000004.1"/>
</dbReference>
<name>A0ABU2DR07_9MICC</name>
<reference evidence="2 3" key="1">
    <citation type="submission" date="2023-09" db="EMBL/GenBank/DDBJ databases">
        <title>Description of three actinobacteria isolated from air of manufacturing shop in a pharmaceutical factory.</title>
        <authorList>
            <person name="Zhang D.-F."/>
        </authorList>
    </citation>
    <scope>NUCLEOTIDE SEQUENCE [LARGE SCALE GENOMIC DNA]</scope>
    <source>
        <strain evidence="2 3">LY-0111</strain>
    </source>
</reference>